<dbReference type="PANTHER" id="PTHR43380">
    <property type="entry name" value="2-OXOISOVALERATE DEHYDROGENASE SUBUNIT ALPHA, MITOCHONDRIAL"/>
    <property type="match status" value="1"/>
</dbReference>
<evidence type="ECO:0000259" key="2">
    <source>
        <dbReference type="Pfam" id="PF00676"/>
    </source>
</evidence>
<dbReference type="Proteomes" id="UP000774699">
    <property type="component" value="Unassembled WGS sequence"/>
</dbReference>
<dbReference type="NCBIfam" id="TIGR03181">
    <property type="entry name" value="PDH_E1_alph_x"/>
    <property type="match status" value="1"/>
</dbReference>
<dbReference type="Pfam" id="PF00676">
    <property type="entry name" value="E1_dh"/>
    <property type="match status" value="1"/>
</dbReference>
<dbReference type="InterPro" id="IPR001017">
    <property type="entry name" value="DH_E1"/>
</dbReference>
<evidence type="ECO:0000313" key="4">
    <source>
        <dbReference type="Proteomes" id="UP000774699"/>
    </source>
</evidence>
<dbReference type="AlphaFoldDB" id="A0A8T4C738"/>
<reference evidence="3" key="1">
    <citation type="submission" date="2019-03" db="EMBL/GenBank/DDBJ databases">
        <title>Lake Tanganyika Metagenome-Assembled Genomes (MAGs).</title>
        <authorList>
            <person name="Tran P."/>
        </authorList>
    </citation>
    <scope>NUCLEOTIDE SEQUENCE</scope>
    <source>
        <strain evidence="3">M_DeepCast_50m_m2_156</strain>
    </source>
</reference>
<dbReference type="GO" id="GO:0044272">
    <property type="term" value="P:sulfur compound biosynthetic process"/>
    <property type="evidence" value="ECO:0007669"/>
    <property type="project" value="UniProtKB-ARBA"/>
</dbReference>
<dbReference type="InterPro" id="IPR017596">
    <property type="entry name" value="PdhA/BkdA"/>
</dbReference>
<gene>
    <name evidence="3" type="primary">pdhA</name>
    <name evidence="3" type="ORF">FJY86_02795</name>
</gene>
<dbReference type="CDD" id="cd02000">
    <property type="entry name" value="TPP_E1_PDC_ADC_BCADC"/>
    <property type="match status" value="1"/>
</dbReference>
<keyword evidence="1" id="KW-0560">Oxidoreductase</keyword>
<evidence type="ECO:0000313" key="3">
    <source>
        <dbReference type="EMBL" id="MBM3282241.1"/>
    </source>
</evidence>
<dbReference type="PANTHER" id="PTHR43380:SF1">
    <property type="entry name" value="2-OXOISOVALERATE DEHYDROGENASE SUBUNIT ALPHA, MITOCHONDRIAL"/>
    <property type="match status" value="1"/>
</dbReference>
<keyword evidence="3" id="KW-0670">Pyruvate</keyword>
<evidence type="ECO:0000256" key="1">
    <source>
        <dbReference type="ARBA" id="ARBA00023002"/>
    </source>
</evidence>
<dbReference type="EMBL" id="VGJJ01000018">
    <property type="protein sequence ID" value="MBM3282241.1"/>
    <property type="molecule type" value="Genomic_DNA"/>
</dbReference>
<dbReference type="InterPro" id="IPR050771">
    <property type="entry name" value="Alpha-ketoacid_DH_E1_comp"/>
</dbReference>
<feature type="domain" description="Dehydrogenase E1 component" evidence="2">
    <location>
        <begin position="47"/>
        <end position="329"/>
    </location>
</feature>
<protein>
    <submittedName>
        <fullName evidence="3">Pyruvate dehydrogenase (Acetyl-transferring) E1 component subunit alpha</fullName>
    </submittedName>
</protein>
<comment type="caution">
    <text evidence="3">The sequence shown here is derived from an EMBL/GenBank/DDBJ whole genome shotgun (WGS) entry which is preliminary data.</text>
</comment>
<name>A0A8T4C738_9ARCH</name>
<accession>A0A8T4C738</accession>
<organism evidence="3 4">
    <name type="scientific">Candidatus Iainarchaeum sp</name>
    <dbReference type="NCBI Taxonomy" id="3101447"/>
    <lineage>
        <taxon>Archaea</taxon>
        <taxon>Candidatus Iainarchaeota</taxon>
        <taxon>Candidatus Iainarchaeia</taxon>
        <taxon>Candidatus Iainarchaeales</taxon>
        <taxon>Candidatus Iainarchaeaceae</taxon>
        <taxon>Candidatus Iainarchaeum</taxon>
    </lineage>
</organism>
<dbReference type="Gene3D" id="3.40.50.970">
    <property type="match status" value="1"/>
</dbReference>
<sequence length="373" mass="41366">MSLQKLTDFSTYKLSILDEQGKVDEKLLPKLSNTQLVELYSHLINLHVFDEKALKLQRQGRIGTYGSCAGQEACTVGTAYAMEKQDWTFPAFREHGVFMTRGVPMVNVFQYWGGDERGSKVESDMNCFPVAIPVGSQPLHAVGCALAMRYLKKDAVAIGYFGDGATSEGDTLEAMNFAGVFQAPVVLVCQNNQFAISEPRSLQTRAETIAQKAIAFGFEGIQVDGNDVLAVYQAMKQALEKARAGKGPTLLELYTYRMGDHTTADDSTRYRNKEELETWRKRDPIVRFKTYLTAIGVLTPALEEKIMNEAVSKVERAVQAYETMPAPSPSDMFDYMYAQLTPELAEQKKNFLAHLSRVNNASSSKSGEGPGFP</sequence>
<dbReference type="GO" id="GO:0009083">
    <property type="term" value="P:branched-chain amino acid catabolic process"/>
    <property type="evidence" value="ECO:0007669"/>
    <property type="project" value="TreeGrafter"/>
</dbReference>
<dbReference type="SUPFAM" id="SSF52518">
    <property type="entry name" value="Thiamin diphosphate-binding fold (THDP-binding)"/>
    <property type="match status" value="1"/>
</dbReference>
<dbReference type="GO" id="GO:0016624">
    <property type="term" value="F:oxidoreductase activity, acting on the aldehyde or oxo group of donors, disulfide as acceptor"/>
    <property type="evidence" value="ECO:0007669"/>
    <property type="project" value="InterPro"/>
</dbReference>
<dbReference type="InterPro" id="IPR029061">
    <property type="entry name" value="THDP-binding"/>
</dbReference>
<proteinExistence type="predicted"/>